<evidence type="ECO:0000256" key="7">
    <source>
        <dbReference type="ARBA" id="ARBA00023128"/>
    </source>
</evidence>
<dbReference type="InterPro" id="IPR019133">
    <property type="entry name" value="MIC60"/>
</dbReference>
<evidence type="ECO:0000256" key="2">
    <source>
        <dbReference type="ARBA" id="ARBA00010877"/>
    </source>
</evidence>
<keyword evidence="13" id="KW-1185">Reference proteome</keyword>
<sequence>MFRAAATLSANKTLLAATSPKASIGGYAARLQAKRFATTPSTPPTPPVTPAPSTTSAPIDPTTAAATAAAKAGVRDSKTAFTPAPKPAAKKKTHKFRNTFLLTLLAGSGFVAAAAYAQEDAEFARQFEHYVPGAKSFMRLIRYHDDSLVMAISDVGFHTYSDLVYTSRFIYGQFYNLLNMLKHNSWEGGADSSSKVPVDSGRKRDAGVPAKNTAADPMASTPMSNIQVAVEIPQMQTDNAVVANLSKTLTAVVAALNKKGLSPENVQQVKALSDSLAALDKHLGGLKEEERMLVESALSEEQKKFAATLEEFQQTAHAALLARETQLIATRDEQLNAAAAAADERIARELSAQRDLLERRFNRFVRARVDEERGGRLAHLDRVEAQLRQLTEVAQESGDMIRRSRAVAKLGIALAALKSAAVGADAQTPFASELSALSGAATTDFPATRAAFASISREVAEQGVPSQTELEQRFEAVRKEIRRVALVPENGNFGSQVLSATLSKVMFEKDGLVEGDDVEAVLARTGFYLKQHNLDLATRELNQLKGWPKKLAEDWITTARCRLEIQQAVQVAESEELLAKLTLV</sequence>
<comment type="subcellular location">
    <subcellularLocation>
        <location evidence="1 10">Mitochondrion inner membrane</location>
        <topology evidence="1 10">Single-pass membrane protein</topology>
    </subcellularLocation>
</comment>
<keyword evidence="6 10" id="KW-1133">Transmembrane helix</keyword>
<evidence type="ECO:0000313" key="12">
    <source>
        <dbReference type="EMBL" id="KAJ1724882.1"/>
    </source>
</evidence>
<feature type="transmembrane region" description="Helical" evidence="10">
    <location>
        <begin position="99"/>
        <end position="117"/>
    </location>
</feature>
<feature type="compositionally biased region" description="Low complexity" evidence="11">
    <location>
        <begin position="51"/>
        <end position="60"/>
    </location>
</feature>
<gene>
    <name evidence="12" type="primary">MIC60</name>
    <name evidence="12" type="ORF">LPJ53_000880</name>
</gene>
<keyword evidence="4 10" id="KW-0812">Transmembrane</keyword>
<comment type="function">
    <text evidence="9">Component of the MICOS complex, a large protein complex of the mitochondrial inner membrane that plays crucial roles in the maintenance of crista junctions, inner membrane architecture, and formation of contact sites to the outer membrane. Plays a role in keeping cristae membranes connected to the inner boundary membrane. Also promotes protein import via the mitochondrial intermembrane space assembly (MIA) pathway.</text>
</comment>
<feature type="region of interest" description="Disordered" evidence="11">
    <location>
        <begin position="188"/>
        <end position="219"/>
    </location>
</feature>
<proteinExistence type="inferred from homology"/>
<protein>
    <recommendedName>
        <fullName evidence="3 10">MICOS complex subunit MIC60</fullName>
    </recommendedName>
    <alternativeName>
        <fullName evidence="10">Mitofilin</fullName>
    </alternativeName>
</protein>
<dbReference type="AlphaFoldDB" id="A0A9W7Y5F0"/>
<dbReference type="Pfam" id="PF09731">
    <property type="entry name" value="Mitofilin"/>
    <property type="match status" value="1"/>
</dbReference>
<feature type="region of interest" description="Disordered" evidence="11">
    <location>
        <begin position="37"/>
        <end position="60"/>
    </location>
</feature>
<dbReference type="EMBL" id="JANBOJ010000018">
    <property type="protein sequence ID" value="KAJ1724882.1"/>
    <property type="molecule type" value="Genomic_DNA"/>
</dbReference>
<dbReference type="GO" id="GO:0042407">
    <property type="term" value="P:cristae formation"/>
    <property type="evidence" value="ECO:0007669"/>
    <property type="project" value="TreeGrafter"/>
</dbReference>
<evidence type="ECO:0000256" key="1">
    <source>
        <dbReference type="ARBA" id="ARBA00004434"/>
    </source>
</evidence>
<dbReference type="GO" id="GO:0061617">
    <property type="term" value="C:MICOS complex"/>
    <property type="evidence" value="ECO:0007669"/>
    <property type="project" value="TreeGrafter"/>
</dbReference>
<evidence type="ECO:0000256" key="4">
    <source>
        <dbReference type="ARBA" id="ARBA00022692"/>
    </source>
</evidence>
<comment type="similarity">
    <text evidence="2 10">Belongs to the MICOS complex subunit Mic60 family.</text>
</comment>
<organism evidence="12 13">
    <name type="scientific">Coemansia erecta</name>
    <dbReference type="NCBI Taxonomy" id="147472"/>
    <lineage>
        <taxon>Eukaryota</taxon>
        <taxon>Fungi</taxon>
        <taxon>Fungi incertae sedis</taxon>
        <taxon>Zoopagomycota</taxon>
        <taxon>Kickxellomycotina</taxon>
        <taxon>Kickxellomycetes</taxon>
        <taxon>Kickxellales</taxon>
        <taxon>Kickxellaceae</taxon>
        <taxon>Coemansia</taxon>
    </lineage>
</organism>
<comment type="subunit">
    <text evidence="10">Component of the mitochondrial contact site and cristae organizing system (MICOS) complex.</text>
</comment>
<keyword evidence="7 10" id="KW-0496">Mitochondrion</keyword>
<feature type="compositionally biased region" description="Pro residues" evidence="11">
    <location>
        <begin position="41"/>
        <end position="50"/>
    </location>
</feature>
<evidence type="ECO:0000256" key="9">
    <source>
        <dbReference type="ARBA" id="ARBA00025571"/>
    </source>
</evidence>
<evidence type="ECO:0000256" key="10">
    <source>
        <dbReference type="RuleBase" id="RU363000"/>
    </source>
</evidence>
<dbReference type="PANTHER" id="PTHR15415:SF7">
    <property type="entry name" value="MICOS COMPLEX SUBUNIT MIC60"/>
    <property type="match status" value="1"/>
</dbReference>
<evidence type="ECO:0000256" key="6">
    <source>
        <dbReference type="ARBA" id="ARBA00022989"/>
    </source>
</evidence>
<dbReference type="OrthoDB" id="10261039at2759"/>
<dbReference type="Proteomes" id="UP001149813">
    <property type="component" value="Unassembled WGS sequence"/>
</dbReference>
<evidence type="ECO:0000256" key="11">
    <source>
        <dbReference type="SAM" id="MobiDB-lite"/>
    </source>
</evidence>
<accession>A0A9W7Y5F0</accession>
<evidence type="ECO:0000256" key="8">
    <source>
        <dbReference type="ARBA" id="ARBA00023136"/>
    </source>
</evidence>
<comment type="caution">
    <text evidence="12">The sequence shown here is derived from an EMBL/GenBank/DDBJ whole genome shotgun (WGS) entry which is preliminary data.</text>
</comment>
<name>A0A9W7Y5F0_9FUNG</name>
<keyword evidence="5 10" id="KW-0999">Mitochondrion inner membrane</keyword>
<evidence type="ECO:0000313" key="13">
    <source>
        <dbReference type="Proteomes" id="UP001149813"/>
    </source>
</evidence>
<dbReference type="PANTHER" id="PTHR15415">
    <property type="entry name" value="MITOFILIN"/>
    <property type="match status" value="1"/>
</dbReference>
<evidence type="ECO:0000256" key="3">
    <source>
        <dbReference type="ARBA" id="ARBA00018116"/>
    </source>
</evidence>
<keyword evidence="8 10" id="KW-0472">Membrane</keyword>
<evidence type="ECO:0000256" key="5">
    <source>
        <dbReference type="ARBA" id="ARBA00022792"/>
    </source>
</evidence>
<reference evidence="12" key="1">
    <citation type="submission" date="2022-07" db="EMBL/GenBank/DDBJ databases">
        <title>Phylogenomic reconstructions and comparative analyses of Kickxellomycotina fungi.</title>
        <authorList>
            <person name="Reynolds N.K."/>
            <person name="Stajich J.E."/>
            <person name="Barry K."/>
            <person name="Grigoriev I.V."/>
            <person name="Crous P."/>
            <person name="Smith M.E."/>
        </authorList>
    </citation>
    <scope>NUCLEOTIDE SEQUENCE</scope>
    <source>
        <strain evidence="12">NBRC 32514</strain>
    </source>
</reference>